<evidence type="ECO:0000313" key="15">
    <source>
        <dbReference type="Proteomes" id="UP000476064"/>
    </source>
</evidence>
<dbReference type="Gene3D" id="3.40.50.300">
    <property type="entry name" value="P-loop containing nucleotide triphosphate hydrolases"/>
    <property type="match status" value="1"/>
</dbReference>
<proteinExistence type="predicted"/>
<dbReference type="InterPro" id="IPR039421">
    <property type="entry name" value="Type_1_exporter"/>
</dbReference>
<dbReference type="SMART" id="SM00382">
    <property type="entry name" value="AAA"/>
    <property type="match status" value="1"/>
</dbReference>
<evidence type="ECO:0000256" key="8">
    <source>
        <dbReference type="ARBA" id="ARBA00022989"/>
    </source>
</evidence>
<dbReference type="SUPFAM" id="SSF90123">
    <property type="entry name" value="ABC transporter transmembrane region"/>
    <property type="match status" value="1"/>
</dbReference>
<evidence type="ECO:0000313" key="14">
    <source>
        <dbReference type="EMBL" id="QHT61463.1"/>
    </source>
</evidence>
<dbReference type="SUPFAM" id="SSF52540">
    <property type="entry name" value="P-loop containing nucleoside triphosphate hydrolases"/>
    <property type="match status" value="1"/>
</dbReference>
<feature type="domain" description="ABC transporter" evidence="12">
    <location>
        <begin position="336"/>
        <end position="568"/>
    </location>
</feature>
<dbReference type="Proteomes" id="UP000476064">
    <property type="component" value="Chromosome"/>
</dbReference>
<reference evidence="14 15" key="1">
    <citation type="submission" date="2020-01" db="EMBL/GenBank/DDBJ databases">
        <title>Paenibacillus sp. nov., isolated from tomato rhizosphere.</title>
        <authorList>
            <person name="Weon H.-Y."/>
            <person name="Lee S.A."/>
        </authorList>
    </citation>
    <scope>NUCLEOTIDE SEQUENCE [LARGE SCALE GENOMIC DNA]</scope>
    <source>
        <strain evidence="14 15">12200R-189</strain>
    </source>
</reference>
<dbReference type="GO" id="GO:0008234">
    <property type="term" value="F:cysteine-type peptidase activity"/>
    <property type="evidence" value="ECO:0007669"/>
    <property type="project" value="UniProtKB-KW"/>
</dbReference>
<feature type="transmembrane region" description="Helical" evidence="11">
    <location>
        <begin position="18"/>
        <end position="41"/>
    </location>
</feature>
<dbReference type="FunFam" id="3.40.50.300:FF:000299">
    <property type="entry name" value="ABC transporter ATP-binding protein/permease"/>
    <property type="match status" value="1"/>
</dbReference>
<dbReference type="Pfam" id="PF00664">
    <property type="entry name" value="ABC_membrane"/>
    <property type="match status" value="1"/>
</dbReference>
<dbReference type="Pfam" id="PF00005">
    <property type="entry name" value="ABC_tran"/>
    <property type="match status" value="1"/>
</dbReference>
<feature type="transmembrane region" description="Helical" evidence="11">
    <location>
        <begin position="156"/>
        <end position="177"/>
    </location>
</feature>
<evidence type="ECO:0000256" key="9">
    <source>
        <dbReference type="ARBA" id="ARBA00023136"/>
    </source>
</evidence>
<protein>
    <submittedName>
        <fullName evidence="14">ABC transporter ATP-binding protein</fullName>
    </submittedName>
</protein>
<dbReference type="InterPro" id="IPR011527">
    <property type="entry name" value="ABC1_TM_dom"/>
</dbReference>
<accession>A0A6C0G0S2</accession>
<dbReference type="RefSeq" id="WP_162357902.1">
    <property type="nucleotide sequence ID" value="NZ_CP048209.1"/>
</dbReference>
<keyword evidence="6" id="KW-0645">Protease</keyword>
<sequence length="614" mass="66923">MPGWLVFLAKQSARAKGAVLLIALLTVITALCGAAVPLLIGRMMDAVSLRGGGGMYEIALSLMGMLLLAELCKSAQTYVSAKTMVGLTYALTEETLASVLRTSADFFAKTPRGELLQRCARDTKAIQSFGLNTLPSFVQELLIACAAMAVMIRWNWLLALLLLTAYVILFVPVHVYGKKRASVHQALAVHDARIRQSLLEKLESLKQIKLFGTERHEFESVAAEQRQWADLTYRDAIANSWYRTFPRIPDSLAPALVFIFAGWQMANGQATVGQLVTIIAYIPAINAPVRSFFSLHAQLAGIKVRIDGLLDYLRLPKEPGLQVGMNSPDRLREHPIAFEGVSVAGERGEALRDLHFTISPGEHVAIVGPSGAGKSTLLKLLLRLQEPTAGTIRIGGLPIGEWNAAQLRHNIGCVMQESLLFRGSLRRNLTYLGDADQGTLDDWMQAFDAHDIVSRLSAGYDTDIGPNGSLLSGGQRQLVSLVRALVGNPRLLLLDEATSALDQRSESVVLQALSARLKGMTRIIVTHRLKAAELADRILVLDQGRLVEEGTPAELKRRNGLYARLLKQADGEAGHVDGEDAEQQGMERDVEQGLDEDAEQGVEAGARQHAVLSR</sequence>
<keyword evidence="9 11" id="KW-0472">Membrane</keyword>
<dbReference type="InterPro" id="IPR003593">
    <property type="entry name" value="AAA+_ATPase"/>
</dbReference>
<dbReference type="InterPro" id="IPR027417">
    <property type="entry name" value="P-loop_NTPase"/>
</dbReference>
<dbReference type="PROSITE" id="PS50929">
    <property type="entry name" value="ABC_TM1F"/>
    <property type="match status" value="1"/>
</dbReference>
<dbReference type="KEGG" id="plyc:GXP70_16835"/>
<dbReference type="AlphaFoldDB" id="A0A6C0G0S2"/>
<dbReference type="EMBL" id="CP048209">
    <property type="protein sequence ID" value="QHT61463.1"/>
    <property type="molecule type" value="Genomic_DNA"/>
</dbReference>
<evidence type="ECO:0000256" key="4">
    <source>
        <dbReference type="ARBA" id="ARBA00022692"/>
    </source>
</evidence>
<evidence type="ECO:0000256" key="1">
    <source>
        <dbReference type="ARBA" id="ARBA00004651"/>
    </source>
</evidence>
<dbReference type="InterPro" id="IPR017871">
    <property type="entry name" value="ABC_transporter-like_CS"/>
</dbReference>
<keyword evidence="7 14" id="KW-0067">ATP-binding</keyword>
<dbReference type="Gene3D" id="1.20.1560.10">
    <property type="entry name" value="ABC transporter type 1, transmembrane domain"/>
    <property type="match status" value="1"/>
</dbReference>
<dbReference type="PANTHER" id="PTHR43394:SF1">
    <property type="entry name" value="ATP-BINDING CASSETTE SUB-FAMILY B MEMBER 10, MITOCHONDRIAL"/>
    <property type="match status" value="1"/>
</dbReference>
<name>A0A6C0G0S2_9BACL</name>
<keyword evidence="6" id="KW-0788">Thiol protease</keyword>
<dbReference type="InterPro" id="IPR036640">
    <property type="entry name" value="ABC1_TM_sf"/>
</dbReference>
<dbReference type="InterPro" id="IPR003439">
    <property type="entry name" value="ABC_transporter-like_ATP-bd"/>
</dbReference>
<evidence type="ECO:0000259" key="12">
    <source>
        <dbReference type="PROSITE" id="PS50893"/>
    </source>
</evidence>
<keyword evidence="5" id="KW-0547">Nucleotide-binding</keyword>
<evidence type="ECO:0000256" key="11">
    <source>
        <dbReference type="SAM" id="Phobius"/>
    </source>
</evidence>
<keyword evidence="15" id="KW-1185">Reference proteome</keyword>
<comment type="subcellular location">
    <subcellularLocation>
        <location evidence="1">Cell membrane</location>
        <topology evidence="1">Multi-pass membrane protein</topology>
    </subcellularLocation>
</comment>
<evidence type="ECO:0000256" key="3">
    <source>
        <dbReference type="ARBA" id="ARBA00022475"/>
    </source>
</evidence>
<dbReference type="CDD" id="cd07346">
    <property type="entry name" value="ABC_6TM_exporters"/>
    <property type="match status" value="1"/>
</dbReference>
<evidence type="ECO:0000256" key="2">
    <source>
        <dbReference type="ARBA" id="ARBA00022448"/>
    </source>
</evidence>
<dbReference type="GO" id="GO:0005524">
    <property type="term" value="F:ATP binding"/>
    <property type="evidence" value="ECO:0007669"/>
    <property type="project" value="UniProtKB-KW"/>
</dbReference>
<feature type="region of interest" description="Disordered" evidence="10">
    <location>
        <begin position="572"/>
        <end position="614"/>
    </location>
</feature>
<evidence type="ECO:0000256" key="7">
    <source>
        <dbReference type="ARBA" id="ARBA00022840"/>
    </source>
</evidence>
<feature type="transmembrane region" description="Helical" evidence="11">
    <location>
        <begin position="53"/>
        <end position="72"/>
    </location>
</feature>
<evidence type="ECO:0000256" key="6">
    <source>
        <dbReference type="ARBA" id="ARBA00022807"/>
    </source>
</evidence>
<dbReference type="GO" id="GO:0015421">
    <property type="term" value="F:ABC-type oligopeptide transporter activity"/>
    <property type="evidence" value="ECO:0007669"/>
    <property type="project" value="TreeGrafter"/>
</dbReference>
<dbReference type="PANTHER" id="PTHR43394">
    <property type="entry name" value="ATP-DEPENDENT PERMEASE MDL1, MITOCHONDRIAL"/>
    <property type="match status" value="1"/>
</dbReference>
<gene>
    <name evidence="14" type="ORF">GXP70_16835</name>
</gene>
<evidence type="ECO:0000256" key="5">
    <source>
        <dbReference type="ARBA" id="ARBA00022741"/>
    </source>
</evidence>
<keyword evidence="2" id="KW-0813">Transport</keyword>
<keyword evidence="4 11" id="KW-0812">Transmembrane</keyword>
<feature type="domain" description="ABC transmembrane type-1" evidence="13">
    <location>
        <begin position="20"/>
        <end position="301"/>
    </location>
</feature>
<keyword evidence="8 11" id="KW-1133">Transmembrane helix</keyword>
<dbReference type="PROSITE" id="PS50893">
    <property type="entry name" value="ABC_TRANSPORTER_2"/>
    <property type="match status" value="1"/>
</dbReference>
<organism evidence="14 15">
    <name type="scientific">Paenibacillus lycopersici</name>
    <dbReference type="NCBI Taxonomy" id="2704462"/>
    <lineage>
        <taxon>Bacteria</taxon>
        <taxon>Bacillati</taxon>
        <taxon>Bacillota</taxon>
        <taxon>Bacilli</taxon>
        <taxon>Bacillales</taxon>
        <taxon>Paenibacillaceae</taxon>
        <taxon>Paenibacillus</taxon>
    </lineage>
</organism>
<evidence type="ECO:0000259" key="13">
    <source>
        <dbReference type="PROSITE" id="PS50929"/>
    </source>
</evidence>
<keyword evidence="6" id="KW-0378">Hydrolase</keyword>
<keyword evidence="3" id="KW-1003">Cell membrane</keyword>
<dbReference type="GO" id="GO:0016887">
    <property type="term" value="F:ATP hydrolysis activity"/>
    <property type="evidence" value="ECO:0007669"/>
    <property type="project" value="InterPro"/>
</dbReference>
<dbReference type="PROSITE" id="PS00211">
    <property type="entry name" value="ABC_TRANSPORTER_1"/>
    <property type="match status" value="1"/>
</dbReference>
<evidence type="ECO:0000256" key="10">
    <source>
        <dbReference type="SAM" id="MobiDB-lite"/>
    </source>
</evidence>
<dbReference type="GO" id="GO:0005886">
    <property type="term" value="C:plasma membrane"/>
    <property type="evidence" value="ECO:0007669"/>
    <property type="project" value="UniProtKB-SubCell"/>
</dbReference>